<evidence type="ECO:0000313" key="2">
    <source>
        <dbReference type="Proteomes" id="UP000739565"/>
    </source>
</evidence>
<dbReference type="InterPro" id="IPR015943">
    <property type="entry name" value="WD40/YVTN_repeat-like_dom_sf"/>
</dbReference>
<dbReference type="Gene3D" id="2.130.10.10">
    <property type="entry name" value="YVTN repeat-like/Quinoprotein amine dehydrogenase"/>
    <property type="match status" value="2"/>
</dbReference>
<accession>A0A953T6V8</accession>
<gene>
    <name evidence="1" type="ORF">KZZ10_05930</name>
</gene>
<keyword evidence="2" id="KW-1185">Reference proteome</keyword>
<dbReference type="EMBL" id="JAHXRI010000006">
    <property type="protein sequence ID" value="MBZ1350179.1"/>
    <property type="molecule type" value="Genomic_DNA"/>
</dbReference>
<dbReference type="InterPro" id="IPR052025">
    <property type="entry name" value="Xyloglucanase_GH74"/>
</dbReference>
<dbReference type="PANTHER" id="PTHR43739:SF5">
    <property type="entry name" value="EXO-ALPHA-SIALIDASE"/>
    <property type="match status" value="1"/>
</dbReference>
<name>A0A953T6V8_9BURK</name>
<reference evidence="1" key="1">
    <citation type="submission" date="2021-07" db="EMBL/GenBank/DDBJ databases">
        <title>New genus and species of the family Alcaligenaceae.</title>
        <authorList>
            <person name="Hahn M.W."/>
        </authorList>
    </citation>
    <scope>NUCLEOTIDE SEQUENCE</scope>
    <source>
        <strain evidence="1">LF4-65</strain>
    </source>
</reference>
<organism evidence="1 2">
    <name type="scientific">Zwartia hollandica</name>
    <dbReference type="NCBI Taxonomy" id="324606"/>
    <lineage>
        <taxon>Bacteria</taxon>
        <taxon>Pseudomonadati</taxon>
        <taxon>Pseudomonadota</taxon>
        <taxon>Betaproteobacteria</taxon>
        <taxon>Burkholderiales</taxon>
        <taxon>Alcaligenaceae</taxon>
        <taxon>Zwartia</taxon>
    </lineage>
</organism>
<dbReference type="RefSeq" id="WP_259660571.1">
    <property type="nucleotide sequence ID" value="NZ_JAHXRI010000006.1"/>
</dbReference>
<dbReference type="PANTHER" id="PTHR43739">
    <property type="entry name" value="XYLOGLUCANASE (EUROFUNG)"/>
    <property type="match status" value="1"/>
</dbReference>
<comment type="caution">
    <text evidence="1">The sequence shown here is derived from an EMBL/GenBank/DDBJ whole genome shotgun (WGS) entry which is preliminary data.</text>
</comment>
<evidence type="ECO:0008006" key="3">
    <source>
        <dbReference type="Google" id="ProtNLM"/>
    </source>
</evidence>
<dbReference type="Proteomes" id="UP000739565">
    <property type="component" value="Unassembled WGS sequence"/>
</dbReference>
<evidence type="ECO:0000313" key="1">
    <source>
        <dbReference type="EMBL" id="MBZ1350179.1"/>
    </source>
</evidence>
<dbReference type="SUPFAM" id="SSF110296">
    <property type="entry name" value="Oligoxyloglucan reducing end-specific cellobiohydrolase"/>
    <property type="match status" value="1"/>
</dbReference>
<dbReference type="CDD" id="cd15482">
    <property type="entry name" value="Sialidase_non-viral"/>
    <property type="match status" value="1"/>
</dbReference>
<proteinExistence type="predicted"/>
<sequence length="345" mass="38963">MTPHVEVYAGTAGHSAWFSNDHGQTWVHPNSHSGMYLEARVWHFSSHPSDPHILYAGTDMGLFRWDERTTHWTHLPSPMGDIWALVQDPEDPNTIYAGTRPAAFYRSRDAGATWEELKAPGIQKFSDINMGPTRVTQMLFDPKDHNTLWAVVEIGGVYRSQDRGNTWELKTEGLVSADMHGIAIVHDKQGNKILYATTNRGLHRSTDNGEHWTFITLDAPWQYTRGIVVSPDNDAVIFLTNGNGPPGNTGKLWRSTDYGYTWQTLTLPGVLNSTPWSVTTHPHDPKLLFTYTNLGQLFRSTDGGDHWERLPHEFGELRALHWRPTVYPADRPAHSITVRPPVAMV</sequence>
<protein>
    <recommendedName>
        <fullName evidence="3">Glycosyl hydrolase</fullName>
    </recommendedName>
</protein>
<dbReference type="GO" id="GO:0010411">
    <property type="term" value="P:xyloglucan metabolic process"/>
    <property type="evidence" value="ECO:0007669"/>
    <property type="project" value="TreeGrafter"/>
</dbReference>
<dbReference type="AlphaFoldDB" id="A0A953T6V8"/>